<evidence type="ECO:0008006" key="3">
    <source>
        <dbReference type="Google" id="ProtNLM"/>
    </source>
</evidence>
<sequence>MTYNTKYTIEDKIRMVSEQKNSGLVAKDWCLKNNITHGSFKNFSHDIKKYNNANNVKTEAFKKEGSSKAVTWISSPMISPTQPKNIDFSQSQESVDSNVHYTIEKGFFKIRVPEVIKAESLKTLLDVLSRCS</sequence>
<keyword evidence="2" id="KW-1185">Reference proteome</keyword>
<organism evidence="1 2">
    <name type="scientific">Fusibacter tunisiensis</name>
    <dbReference type="NCBI Taxonomy" id="1008308"/>
    <lineage>
        <taxon>Bacteria</taxon>
        <taxon>Bacillati</taxon>
        <taxon>Bacillota</taxon>
        <taxon>Clostridia</taxon>
        <taxon>Eubacteriales</taxon>
        <taxon>Eubacteriales Family XII. Incertae Sedis</taxon>
        <taxon>Fusibacter</taxon>
    </lineage>
</organism>
<dbReference type="Proteomes" id="UP000767854">
    <property type="component" value="Unassembled WGS sequence"/>
</dbReference>
<evidence type="ECO:0000313" key="2">
    <source>
        <dbReference type="Proteomes" id="UP000767854"/>
    </source>
</evidence>
<reference evidence="1 2" key="1">
    <citation type="submission" date="2021-01" db="EMBL/GenBank/DDBJ databases">
        <title>Genomic Encyclopedia of Type Strains, Phase IV (KMG-IV): sequencing the most valuable type-strain genomes for metagenomic binning, comparative biology and taxonomic classification.</title>
        <authorList>
            <person name="Goeker M."/>
        </authorList>
    </citation>
    <scope>NUCLEOTIDE SEQUENCE [LARGE SCALE GENOMIC DNA]</scope>
    <source>
        <strain evidence="1 2">DSM 24436</strain>
    </source>
</reference>
<accession>A0ABS2MRW0</accession>
<comment type="caution">
    <text evidence="1">The sequence shown here is derived from an EMBL/GenBank/DDBJ whole genome shotgun (WGS) entry which is preliminary data.</text>
</comment>
<name>A0ABS2MRW0_9FIRM</name>
<evidence type="ECO:0000313" key="1">
    <source>
        <dbReference type="EMBL" id="MBM7562148.1"/>
    </source>
</evidence>
<proteinExistence type="predicted"/>
<gene>
    <name evidence="1" type="ORF">JOC49_001691</name>
</gene>
<dbReference type="EMBL" id="JAFBDT010000013">
    <property type="protein sequence ID" value="MBM7562148.1"/>
    <property type="molecule type" value="Genomic_DNA"/>
</dbReference>
<dbReference type="RefSeq" id="WP_204664282.1">
    <property type="nucleotide sequence ID" value="NZ_JAFBDT010000013.1"/>
</dbReference>
<protein>
    <recommendedName>
        <fullName evidence="3">Transposase</fullName>
    </recommendedName>
</protein>